<evidence type="ECO:0000313" key="2">
    <source>
        <dbReference type="Proteomes" id="UP000692954"/>
    </source>
</evidence>
<gene>
    <name evidence="1" type="ORF">PSON_ATCC_30995.1.T0550026</name>
</gene>
<proteinExistence type="predicted"/>
<dbReference type="EMBL" id="CAJJDN010000055">
    <property type="protein sequence ID" value="CAD8089889.1"/>
    <property type="molecule type" value="Genomic_DNA"/>
</dbReference>
<evidence type="ECO:0000313" key="1">
    <source>
        <dbReference type="EMBL" id="CAD8089889.1"/>
    </source>
</evidence>
<dbReference type="Proteomes" id="UP000692954">
    <property type="component" value="Unassembled WGS sequence"/>
</dbReference>
<dbReference type="AlphaFoldDB" id="A0A8S1NF41"/>
<name>A0A8S1NF41_9CILI</name>
<sequence>MNKVQSITQPNFYQFSNAFFKTIFKEADVKIIQNLQNILMDISTKRKIIFQVSEVIQQIQKSTQKGGKLQRINKLCQRNIRQTNNNKNSINKYIEYFQIQYNIKRYQHFQILINIQVVKGAIQVVAETANSGYYFCFGEQAILKTGKIVYFLNALRILFKVGIGFREIIIQKYEYQNCYSTGTLLIEHLSYAYSHHNKEVHEKQLSFRLTINDIIIIEVCIEHKYIKWSRQNNPQLTFVLLDVDTSQELYPCMYGGCYYSKIKLLDNKAV</sequence>
<organism evidence="1 2">
    <name type="scientific">Paramecium sonneborni</name>
    <dbReference type="NCBI Taxonomy" id="65129"/>
    <lineage>
        <taxon>Eukaryota</taxon>
        <taxon>Sar</taxon>
        <taxon>Alveolata</taxon>
        <taxon>Ciliophora</taxon>
        <taxon>Intramacronucleata</taxon>
        <taxon>Oligohymenophorea</taxon>
        <taxon>Peniculida</taxon>
        <taxon>Parameciidae</taxon>
        <taxon>Paramecium</taxon>
    </lineage>
</organism>
<comment type="caution">
    <text evidence="1">The sequence shown here is derived from an EMBL/GenBank/DDBJ whole genome shotgun (WGS) entry which is preliminary data.</text>
</comment>
<protein>
    <submittedName>
        <fullName evidence="1">Uncharacterized protein</fullName>
    </submittedName>
</protein>
<accession>A0A8S1NF41</accession>
<reference evidence="1" key="1">
    <citation type="submission" date="2021-01" db="EMBL/GenBank/DDBJ databases">
        <authorList>
            <consortium name="Genoscope - CEA"/>
            <person name="William W."/>
        </authorList>
    </citation>
    <scope>NUCLEOTIDE SEQUENCE</scope>
</reference>
<keyword evidence="2" id="KW-1185">Reference proteome</keyword>